<proteinExistence type="predicted"/>
<name>A0A292YF69_9BACL</name>
<keyword evidence="2" id="KW-0178">Competence</keyword>
<evidence type="ECO:0000256" key="1">
    <source>
        <dbReference type="ARBA" id="ARBA00004241"/>
    </source>
</evidence>
<reference evidence="5" key="1">
    <citation type="submission" date="2017-07" db="EMBL/GenBank/DDBJ databases">
        <title>Draft genome sequence of Effusibacillus lacus strain skLN1.</title>
        <authorList>
            <person name="Watanabe M."/>
            <person name="Kojima H."/>
            <person name="Fukui M."/>
        </authorList>
    </citation>
    <scope>NUCLEOTIDE SEQUENCE [LARGE SCALE GENOMIC DNA]</scope>
    <source>
        <strain evidence="5">skLN1</strain>
    </source>
</reference>
<evidence type="ECO:0008006" key="6">
    <source>
        <dbReference type="Google" id="ProtNLM"/>
    </source>
</evidence>
<comment type="subcellular location">
    <subcellularLocation>
        <location evidence="1">Cell surface</location>
    </subcellularLocation>
</comment>
<evidence type="ECO:0000256" key="3">
    <source>
        <dbReference type="SAM" id="Phobius"/>
    </source>
</evidence>
<keyword evidence="3" id="KW-0472">Membrane</keyword>
<dbReference type="Proteomes" id="UP000217785">
    <property type="component" value="Unassembled WGS sequence"/>
</dbReference>
<protein>
    <recommendedName>
        <fullName evidence="6">Prepilin-type N-terminal cleavage/methylation domain-containing protein</fullName>
    </recommendedName>
</protein>
<dbReference type="Pfam" id="PF07963">
    <property type="entry name" value="N_methyl"/>
    <property type="match status" value="1"/>
</dbReference>
<dbReference type="GO" id="GO:0030420">
    <property type="term" value="P:establishment of competence for transformation"/>
    <property type="evidence" value="ECO:0007669"/>
    <property type="project" value="UniProtKB-KW"/>
</dbReference>
<feature type="transmembrane region" description="Helical" evidence="3">
    <location>
        <begin position="12"/>
        <end position="33"/>
    </location>
</feature>
<keyword evidence="3" id="KW-1133">Transmembrane helix</keyword>
<evidence type="ECO:0000313" key="4">
    <source>
        <dbReference type="EMBL" id="GAX88497.1"/>
    </source>
</evidence>
<evidence type="ECO:0000313" key="5">
    <source>
        <dbReference type="Proteomes" id="UP000217785"/>
    </source>
</evidence>
<dbReference type="AlphaFoldDB" id="A0A292YF69"/>
<evidence type="ECO:0000256" key="2">
    <source>
        <dbReference type="ARBA" id="ARBA00023287"/>
    </source>
</evidence>
<dbReference type="GO" id="GO:0009986">
    <property type="term" value="C:cell surface"/>
    <property type="evidence" value="ECO:0007669"/>
    <property type="project" value="UniProtKB-SubCell"/>
</dbReference>
<keyword evidence="3" id="KW-0812">Transmembrane</keyword>
<comment type="caution">
    <text evidence="4">The sequence shown here is derived from an EMBL/GenBank/DDBJ whole genome shotgun (WGS) entry which is preliminary data.</text>
</comment>
<accession>A0A292YF69</accession>
<dbReference type="NCBIfam" id="TIGR02532">
    <property type="entry name" value="IV_pilin_GFxxxE"/>
    <property type="match status" value="1"/>
</dbReference>
<gene>
    <name evidence="4" type="ORF">EFBL_0106</name>
</gene>
<dbReference type="PROSITE" id="PS00409">
    <property type="entry name" value="PROKAR_NTER_METHYL"/>
    <property type="match status" value="1"/>
</dbReference>
<sequence>MIRMHSGEKGLTLVEMMAALTIALLVIGIAFTIRQFSERTERDIHIQSGLQEQVRLLEQLIVPLVQDSQRITPNADGTEIVIEQTDSTGFVTIAELSWDPNGQTLLVKRFSPPFQKTFEHVSEFSYQNNIGVAEFHVTFQDRNHSFDTTFSATPRMQP</sequence>
<keyword evidence="5" id="KW-1185">Reference proteome</keyword>
<organism evidence="4 5">
    <name type="scientific">Effusibacillus lacus</name>
    <dbReference type="NCBI Taxonomy" id="1348429"/>
    <lineage>
        <taxon>Bacteria</taxon>
        <taxon>Bacillati</taxon>
        <taxon>Bacillota</taxon>
        <taxon>Bacilli</taxon>
        <taxon>Bacillales</taxon>
        <taxon>Alicyclobacillaceae</taxon>
        <taxon>Effusibacillus</taxon>
    </lineage>
</organism>
<dbReference type="EMBL" id="BDUF01000003">
    <property type="protein sequence ID" value="GAX88497.1"/>
    <property type="molecule type" value="Genomic_DNA"/>
</dbReference>
<dbReference type="InterPro" id="IPR012902">
    <property type="entry name" value="N_methyl_site"/>
</dbReference>